<feature type="compositionally biased region" description="Low complexity" evidence="2">
    <location>
        <begin position="378"/>
        <end position="394"/>
    </location>
</feature>
<dbReference type="InterPro" id="IPR036875">
    <property type="entry name" value="Znf_CCHC_sf"/>
</dbReference>
<sequence length="401" mass="44344">MSSANFIKSPDKASGTQNSQQRHPSYAHATRAHPPIKESLISKDTDNTIRSRVWKVGGSPASCPSMFFDFTSRPENRAALLCYINECYPDNCGVRLHSDQSRRIVELFLPTSKQCEETSVTGITFDDGECILASKPISADTRLVHLQLSDLPFTTLDKLRLGLRKSLAPYGSLSDYGIFRDHASNLFMGRGYATLKIPANYKYKQLSHTIPWLTSDDSFHATWAEMPLHCLRCHTAGHATSACPRHPSRSRLCWTCGQPGHRAAQCTDRQVKPTPDTYHPPTSSSPSSYSVNSSNSDISMLSVDPSPFESHNDAIISDFIPDDQIDLKPQPPSPDRDAMVQHVEKRYPMSDHAKTIIASLSIPELERLCHTLKDQGKSLSSSTPTTLSLVSSLSKGNNDPT</sequence>
<organism evidence="4 5">
    <name type="scientific">Lichtheimia ornata</name>
    <dbReference type="NCBI Taxonomy" id="688661"/>
    <lineage>
        <taxon>Eukaryota</taxon>
        <taxon>Fungi</taxon>
        <taxon>Fungi incertae sedis</taxon>
        <taxon>Mucoromycota</taxon>
        <taxon>Mucoromycotina</taxon>
        <taxon>Mucoromycetes</taxon>
        <taxon>Mucorales</taxon>
        <taxon>Lichtheimiaceae</taxon>
        <taxon>Lichtheimia</taxon>
    </lineage>
</organism>
<feature type="region of interest" description="Disordered" evidence="2">
    <location>
        <begin position="375"/>
        <end position="401"/>
    </location>
</feature>
<comment type="caution">
    <text evidence="4">The sequence shown here is derived from an EMBL/GenBank/DDBJ whole genome shotgun (WGS) entry which is preliminary data.</text>
</comment>
<evidence type="ECO:0000259" key="3">
    <source>
        <dbReference type="PROSITE" id="PS50158"/>
    </source>
</evidence>
<protein>
    <recommendedName>
        <fullName evidence="3">CCHC-type domain-containing protein</fullName>
    </recommendedName>
</protein>
<dbReference type="Pfam" id="PF00098">
    <property type="entry name" value="zf-CCHC"/>
    <property type="match status" value="1"/>
</dbReference>
<proteinExistence type="predicted"/>
<dbReference type="InterPro" id="IPR001878">
    <property type="entry name" value="Znf_CCHC"/>
</dbReference>
<dbReference type="SUPFAM" id="SSF57756">
    <property type="entry name" value="Retrovirus zinc finger-like domains"/>
    <property type="match status" value="1"/>
</dbReference>
<dbReference type="GeneID" id="83218143"/>
<dbReference type="SMART" id="SM00343">
    <property type="entry name" value="ZnF_C2HC"/>
    <property type="match status" value="2"/>
</dbReference>
<evidence type="ECO:0000313" key="4">
    <source>
        <dbReference type="EMBL" id="KAJ8653591.1"/>
    </source>
</evidence>
<keyword evidence="5" id="KW-1185">Reference proteome</keyword>
<dbReference type="PROSITE" id="PS50158">
    <property type="entry name" value="ZF_CCHC"/>
    <property type="match status" value="1"/>
</dbReference>
<evidence type="ECO:0000256" key="2">
    <source>
        <dbReference type="SAM" id="MobiDB-lite"/>
    </source>
</evidence>
<dbReference type="GO" id="GO:0003676">
    <property type="term" value="F:nucleic acid binding"/>
    <property type="evidence" value="ECO:0007669"/>
    <property type="project" value="InterPro"/>
</dbReference>
<feature type="compositionally biased region" description="Low complexity" evidence="2">
    <location>
        <begin position="284"/>
        <end position="302"/>
    </location>
</feature>
<keyword evidence="1" id="KW-0862">Zinc</keyword>
<dbReference type="Gene3D" id="4.10.60.10">
    <property type="entry name" value="Zinc finger, CCHC-type"/>
    <property type="match status" value="1"/>
</dbReference>
<dbReference type="Proteomes" id="UP001234581">
    <property type="component" value="Unassembled WGS sequence"/>
</dbReference>
<evidence type="ECO:0000256" key="1">
    <source>
        <dbReference type="PROSITE-ProRule" id="PRU00047"/>
    </source>
</evidence>
<name>A0AAD7UWV2_9FUNG</name>
<keyword evidence="1" id="KW-0479">Metal-binding</keyword>
<dbReference type="RefSeq" id="XP_058338505.1">
    <property type="nucleotide sequence ID" value="XM_058490716.1"/>
</dbReference>
<feature type="region of interest" description="Disordered" evidence="2">
    <location>
        <begin position="264"/>
        <end position="305"/>
    </location>
</feature>
<feature type="region of interest" description="Disordered" evidence="2">
    <location>
        <begin position="1"/>
        <end position="42"/>
    </location>
</feature>
<dbReference type="GO" id="GO:0008270">
    <property type="term" value="F:zinc ion binding"/>
    <property type="evidence" value="ECO:0007669"/>
    <property type="project" value="UniProtKB-KW"/>
</dbReference>
<feature type="compositionally biased region" description="Polar residues" evidence="2">
    <location>
        <begin position="14"/>
        <end position="23"/>
    </location>
</feature>
<evidence type="ECO:0000313" key="5">
    <source>
        <dbReference type="Proteomes" id="UP001234581"/>
    </source>
</evidence>
<gene>
    <name evidence="4" type="ORF">O0I10_010741</name>
</gene>
<dbReference type="EMBL" id="JARTCD010000075">
    <property type="protein sequence ID" value="KAJ8653591.1"/>
    <property type="molecule type" value="Genomic_DNA"/>
</dbReference>
<feature type="domain" description="CCHC-type" evidence="3">
    <location>
        <begin position="253"/>
        <end position="268"/>
    </location>
</feature>
<dbReference type="AlphaFoldDB" id="A0AAD7UWV2"/>
<keyword evidence="1" id="KW-0863">Zinc-finger</keyword>
<accession>A0AAD7UWV2</accession>
<reference evidence="4 5" key="1">
    <citation type="submission" date="2023-03" db="EMBL/GenBank/DDBJ databases">
        <title>Genome sequence of Lichtheimia ornata CBS 291.66.</title>
        <authorList>
            <person name="Mohabir J.T."/>
            <person name="Shea T.P."/>
            <person name="Kurbessoian T."/>
            <person name="Berby B."/>
            <person name="Fontaine J."/>
            <person name="Livny J."/>
            <person name="Gnirke A."/>
            <person name="Stajich J.E."/>
            <person name="Cuomo C.A."/>
        </authorList>
    </citation>
    <scope>NUCLEOTIDE SEQUENCE [LARGE SCALE GENOMIC DNA]</scope>
    <source>
        <strain evidence="4">CBS 291.66</strain>
    </source>
</reference>